<reference evidence="1" key="1">
    <citation type="submission" date="2022-12" db="EMBL/GenBank/DDBJ databases">
        <authorList>
            <person name="Petersen C."/>
        </authorList>
    </citation>
    <scope>NUCLEOTIDE SEQUENCE</scope>
    <source>
        <strain evidence="1">IBT 17660</strain>
    </source>
</reference>
<keyword evidence="2" id="KW-1185">Reference proteome</keyword>
<dbReference type="OrthoDB" id="4358391at2759"/>
<protein>
    <submittedName>
        <fullName evidence="1">Uncharacterized protein</fullName>
    </submittedName>
</protein>
<gene>
    <name evidence="1" type="ORF">N7530_012510</name>
</gene>
<accession>A0A9W9WFN4</accession>
<organism evidence="1 2">
    <name type="scientific">Penicillium desertorum</name>
    <dbReference type="NCBI Taxonomy" id="1303715"/>
    <lineage>
        <taxon>Eukaryota</taxon>
        <taxon>Fungi</taxon>
        <taxon>Dikarya</taxon>
        <taxon>Ascomycota</taxon>
        <taxon>Pezizomycotina</taxon>
        <taxon>Eurotiomycetes</taxon>
        <taxon>Eurotiomycetidae</taxon>
        <taxon>Eurotiales</taxon>
        <taxon>Aspergillaceae</taxon>
        <taxon>Penicillium</taxon>
    </lineage>
</organism>
<proteinExistence type="predicted"/>
<reference evidence="1" key="2">
    <citation type="journal article" date="2023" name="IMA Fungus">
        <title>Comparative genomic study of the Penicillium genus elucidates a diverse pangenome and 15 lateral gene transfer events.</title>
        <authorList>
            <person name="Petersen C."/>
            <person name="Sorensen T."/>
            <person name="Nielsen M.R."/>
            <person name="Sondergaard T.E."/>
            <person name="Sorensen J.L."/>
            <person name="Fitzpatrick D.A."/>
            <person name="Frisvad J.C."/>
            <person name="Nielsen K.L."/>
        </authorList>
    </citation>
    <scope>NUCLEOTIDE SEQUENCE</scope>
    <source>
        <strain evidence="1">IBT 17660</strain>
    </source>
</reference>
<dbReference type="AlphaFoldDB" id="A0A9W9WFN4"/>
<evidence type="ECO:0000313" key="2">
    <source>
        <dbReference type="Proteomes" id="UP001147760"/>
    </source>
</evidence>
<comment type="caution">
    <text evidence="1">The sequence shown here is derived from an EMBL/GenBank/DDBJ whole genome shotgun (WGS) entry which is preliminary data.</text>
</comment>
<dbReference type="EMBL" id="JAPWDO010000009">
    <property type="protein sequence ID" value="KAJ5457236.1"/>
    <property type="molecule type" value="Genomic_DNA"/>
</dbReference>
<sequence length="93" mass="10180">MNTTPSTIPSNAYTGPLDGFGDYNVDRDLLKGITETVAVQCANRTGKKSVRILGFMNQRQSQQLPRQGQTSVIASWSSPIILQRLVSTVPIMI</sequence>
<evidence type="ECO:0000313" key="1">
    <source>
        <dbReference type="EMBL" id="KAJ5457236.1"/>
    </source>
</evidence>
<name>A0A9W9WFN4_9EURO</name>
<dbReference type="Proteomes" id="UP001147760">
    <property type="component" value="Unassembled WGS sequence"/>
</dbReference>